<dbReference type="EMBL" id="CADCVA010000068">
    <property type="protein sequence ID" value="CAA9406236.1"/>
    <property type="molecule type" value="Genomic_DNA"/>
</dbReference>
<keyword evidence="6 9" id="KW-1133">Transmembrane helix</keyword>
<protein>
    <recommendedName>
        <fullName evidence="10">Cation/H+ exchanger transmembrane domain-containing protein</fullName>
    </recommendedName>
</protein>
<accession>A0A6J4P977</accession>
<feature type="transmembrane region" description="Helical" evidence="9">
    <location>
        <begin position="341"/>
        <end position="364"/>
    </location>
</feature>
<evidence type="ECO:0000256" key="5">
    <source>
        <dbReference type="ARBA" id="ARBA00022692"/>
    </source>
</evidence>
<organism evidence="11">
    <name type="scientific">uncultured Rubrobacteraceae bacterium</name>
    <dbReference type="NCBI Taxonomy" id="349277"/>
    <lineage>
        <taxon>Bacteria</taxon>
        <taxon>Bacillati</taxon>
        <taxon>Actinomycetota</taxon>
        <taxon>Rubrobacteria</taxon>
        <taxon>Rubrobacterales</taxon>
        <taxon>Rubrobacteraceae</taxon>
        <taxon>environmental samples</taxon>
    </lineage>
</organism>
<evidence type="ECO:0000256" key="6">
    <source>
        <dbReference type="ARBA" id="ARBA00022989"/>
    </source>
</evidence>
<dbReference type="Gene3D" id="1.20.1530.20">
    <property type="match status" value="1"/>
</dbReference>
<dbReference type="InterPro" id="IPR006153">
    <property type="entry name" value="Cation/H_exchanger_TM"/>
</dbReference>
<evidence type="ECO:0000256" key="8">
    <source>
        <dbReference type="ARBA" id="ARBA00023136"/>
    </source>
</evidence>
<evidence type="ECO:0000256" key="2">
    <source>
        <dbReference type="ARBA" id="ARBA00005551"/>
    </source>
</evidence>
<feature type="transmembrane region" description="Helical" evidence="9">
    <location>
        <begin position="298"/>
        <end position="320"/>
    </location>
</feature>
<dbReference type="InterPro" id="IPR038770">
    <property type="entry name" value="Na+/solute_symporter_sf"/>
</dbReference>
<feature type="transmembrane region" description="Helical" evidence="9">
    <location>
        <begin position="61"/>
        <end position="80"/>
    </location>
</feature>
<feature type="transmembrane region" description="Helical" evidence="9">
    <location>
        <begin position="120"/>
        <end position="139"/>
    </location>
</feature>
<evidence type="ECO:0000256" key="1">
    <source>
        <dbReference type="ARBA" id="ARBA00004141"/>
    </source>
</evidence>
<keyword evidence="5 9" id="KW-0812">Transmembrane</keyword>
<evidence type="ECO:0000256" key="4">
    <source>
        <dbReference type="ARBA" id="ARBA00022449"/>
    </source>
</evidence>
<dbReference type="GO" id="GO:0015297">
    <property type="term" value="F:antiporter activity"/>
    <property type="evidence" value="ECO:0007669"/>
    <property type="project" value="UniProtKB-KW"/>
</dbReference>
<gene>
    <name evidence="11" type="ORF">AVDCRST_MAG82-497</name>
</gene>
<keyword evidence="7" id="KW-0406">Ion transport</keyword>
<dbReference type="PANTHER" id="PTHR43562">
    <property type="entry name" value="NAPA-TYPE SODIUM/HYDROGEN ANTIPORTER"/>
    <property type="match status" value="1"/>
</dbReference>
<feature type="transmembrane region" description="Helical" evidence="9">
    <location>
        <begin position="178"/>
        <end position="200"/>
    </location>
</feature>
<dbReference type="GO" id="GO:0016020">
    <property type="term" value="C:membrane"/>
    <property type="evidence" value="ECO:0007669"/>
    <property type="project" value="UniProtKB-SubCell"/>
</dbReference>
<evidence type="ECO:0000256" key="3">
    <source>
        <dbReference type="ARBA" id="ARBA00022448"/>
    </source>
</evidence>
<comment type="subcellular location">
    <subcellularLocation>
        <location evidence="1">Membrane</location>
        <topology evidence="1">Multi-pass membrane protein</topology>
    </subcellularLocation>
</comment>
<proteinExistence type="inferred from homology"/>
<comment type="similarity">
    <text evidence="2">Belongs to the monovalent cation:proton antiporter 2 (CPA2) transporter (TC 2.A.37) family.</text>
</comment>
<evidence type="ECO:0000256" key="9">
    <source>
        <dbReference type="SAM" id="Phobius"/>
    </source>
</evidence>
<keyword evidence="3" id="KW-0813">Transport</keyword>
<reference evidence="11" key="1">
    <citation type="submission" date="2020-02" db="EMBL/GenBank/DDBJ databases">
        <authorList>
            <person name="Meier V. D."/>
        </authorList>
    </citation>
    <scope>NUCLEOTIDE SEQUENCE</scope>
    <source>
        <strain evidence="11">AVDCRST_MAG82</strain>
    </source>
</reference>
<feature type="transmembrane region" description="Helical" evidence="9">
    <location>
        <begin position="151"/>
        <end position="171"/>
    </location>
</feature>
<keyword evidence="4" id="KW-0050">Antiport</keyword>
<keyword evidence="8 9" id="KW-0472">Membrane</keyword>
<feature type="domain" description="Cation/H+ exchanger transmembrane" evidence="10">
    <location>
        <begin position="15"/>
        <end position="385"/>
    </location>
</feature>
<evidence type="ECO:0000313" key="11">
    <source>
        <dbReference type="EMBL" id="CAA9406236.1"/>
    </source>
</evidence>
<sequence length="400" mass="40551">MMPEISLAGVLIVAAVAFLVPLTLGLLPAVRVPSVVVEIVAGIMIGPAVLGFVEVDDPLRFMALIGLAFLLFLAGIEIDLGGLLRGGSLRSAGAGFGLSLAIAFGIASLLGVAGLIQAPLLVAIMLSATSLGIVVPVLADAGQSRSTLGQLIITGSSVADFGAVILLSLFFSGDSSSIWSTLLLIGAFVVLVAAIGIAIAEIEHLGRLSSVLQTLQDSSAQIRVRGAFLFLIGFAVLAQLLGLEIILGAFIAGTVLRLVDKDGMMTHPILRQKLDAVGFGVFIPFFFVVSGIQLDVGALLAGGGAALAPVPIFLLALLLARGLPAVLYRPVIGTRGMLAAALLQATSLPFIVATTGIGMELGILSPATGAALVVAGLLSVVLFPLGALTLLRGGKSESAE</sequence>
<evidence type="ECO:0000256" key="7">
    <source>
        <dbReference type="ARBA" id="ARBA00023065"/>
    </source>
</evidence>
<feature type="transmembrane region" description="Helical" evidence="9">
    <location>
        <begin position="370"/>
        <end position="391"/>
    </location>
</feature>
<feature type="transmembrane region" description="Helical" evidence="9">
    <location>
        <begin position="227"/>
        <end position="253"/>
    </location>
</feature>
<name>A0A6J4P977_9ACTN</name>
<dbReference type="Pfam" id="PF00999">
    <property type="entry name" value="Na_H_Exchanger"/>
    <property type="match status" value="1"/>
</dbReference>
<feature type="transmembrane region" description="Helical" evidence="9">
    <location>
        <begin position="35"/>
        <end position="54"/>
    </location>
</feature>
<feature type="transmembrane region" description="Helical" evidence="9">
    <location>
        <begin position="92"/>
        <end position="113"/>
    </location>
</feature>
<dbReference type="PANTHER" id="PTHR43562:SF1">
    <property type="entry name" value="NA(+)_H(+) ANTIPORTER YJBQ-RELATED"/>
    <property type="match status" value="1"/>
</dbReference>
<evidence type="ECO:0000259" key="10">
    <source>
        <dbReference type="Pfam" id="PF00999"/>
    </source>
</evidence>
<dbReference type="GO" id="GO:1902600">
    <property type="term" value="P:proton transmembrane transport"/>
    <property type="evidence" value="ECO:0007669"/>
    <property type="project" value="InterPro"/>
</dbReference>
<dbReference type="AlphaFoldDB" id="A0A6J4P977"/>
<feature type="transmembrane region" description="Helical" evidence="9">
    <location>
        <begin position="274"/>
        <end position="292"/>
    </location>
</feature>